<proteinExistence type="predicted"/>
<dbReference type="AlphaFoldDB" id="A0A2P8EEN3"/>
<evidence type="ECO:0000313" key="2">
    <source>
        <dbReference type="Proteomes" id="UP000240708"/>
    </source>
</evidence>
<sequence length="69" mass="7697">MVRSGADQMLQPKQRNGIQEGSGMAFLYSSLIDEKSTLKLNQPSKGRNLYPLFHIGAAIRKPSSKFDQD</sequence>
<protein>
    <submittedName>
        <fullName evidence="1">Uncharacterized protein</fullName>
    </submittedName>
</protein>
<reference evidence="1 2" key="1">
    <citation type="submission" date="2018-03" db="EMBL/GenBank/DDBJ databases">
        <title>Genomic Encyclopedia of Archaeal and Bacterial Type Strains, Phase II (KMG-II): from individual species to whole genera.</title>
        <authorList>
            <person name="Goeker M."/>
        </authorList>
    </citation>
    <scope>NUCLEOTIDE SEQUENCE [LARGE SCALE GENOMIC DNA]</scope>
    <source>
        <strain evidence="1 2">DSM 28057</strain>
    </source>
</reference>
<dbReference type="EMBL" id="PYGF01000001">
    <property type="protein sequence ID" value="PSL07884.1"/>
    <property type="molecule type" value="Genomic_DNA"/>
</dbReference>
<comment type="caution">
    <text evidence="1">The sequence shown here is derived from an EMBL/GenBank/DDBJ whole genome shotgun (WGS) entry which is preliminary data.</text>
</comment>
<dbReference type="Proteomes" id="UP000240708">
    <property type="component" value="Unassembled WGS sequence"/>
</dbReference>
<accession>A0A2P8EEN3</accession>
<organism evidence="1 2">
    <name type="scientific">Cecembia rubra</name>
    <dbReference type="NCBI Taxonomy" id="1485585"/>
    <lineage>
        <taxon>Bacteria</taxon>
        <taxon>Pseudomonadati</taxon>
        <taxon>Bacteroidota</taxon>
        <taxon>Cytophagia</taxon>
        <taxon>Cytophagales</taxon>
        <taxon>Cyclobacteriaceae</taxon>
        <taxon>Cecembia</taxon>
    </lineage>
</organism>
<name>A0A2P8EEN3_9BACT</name>
<evidence type="ECO:0000313" key="1">
    <source>
        <dbReference type="EMBL" id="PSL07884.1"/>
    </source>
</evidence>
<gene>
    <name evidence="1" type="ORF">CLV48_101823</name>
</gene>
<keyword evidence="2" id="KW-1185">Reference proteome</keyword>